<dbReference type="Proteomes" id="UP001057877">
    <property type="component" value="Chromosome"/>
</dbReference>
<evidence type="ECO:0000313" key="7">
    <source>
        <dbReference type="EMBL" id="UVI33190.1"/>
    </source>
</evidence>
<keyword evidence="1" id="KW-1003">Cell membrane</keyword>
<protein>
    <submittedName>
        <fullName evidence="7">Extracellular solute-binding protein</fullName>
    </submittedName>
</protein>
<evidence type="ECO:0000256" key="2">
    <source>
        <dbReference type="ARBA" id="ARBA00022729"/>
    </source>
</evidence>
<accession>A0ABY5SKJ2</accession>
<reference evidence="7" key="1">
    <citation type="submission" date="2022-01" db="EMBL/GenBank/DDBJ databases">
        <title>Paenibacillus spongiae sp. nov., isolated from marine sponge.</title>
        <authorList>
            <person name="Li Z."/>
            <person name="Zhang M."/>
        </authorList>
    </citation>
    <scope>NUCLEOTIDE SEQUENCE</scope>
    <source>
        <strain evidence="7">PHS-Z3</strain>
    </source>
</reference>
<proteinExistence type="predicted"/>
<dbReference type="Gene3D" id="3.40.190.10">
    <property type="entry name" value="Periplasmic binding protein-like II"/>
    <property type="match status" value="1"/>
</dbReference>
<dbReference type="PROSITE" id="PS51257">
    <property type="entry name" value="PROKAR_LIPOPROTEIN"/>
    <property type="match status" value="1"/>
</dbReference>
<keyword evidence="3" id="KW-0472">Membrane</keyword>
<dbReference type="PANTHER" id="PTHR43649">
    <property type="entry name" value="ARABINOSE-BINDING PROTEIN-RELATED"/>
    <property type="match status" value="1"/>
</dbReference>
<dbReference type="InterPro" id="IPR050490">
    <property type="entry name" value="Bact_solute-bd_prot1"/>
</dbReference>
<sequence length="443" mass="50408">MNHRLYRFFVVLVISVFVVTACSSSPSSKEEEGGEKKEAVEKDKESFVADIKLLRAWGGIEEFNKLVEDFNKDYPNIKVEVMEQAYTDLPALIAAGIVPDLVGMVGHMPEWVENGVLEELTDYIEVDPQVNPDTFYEVAYKRSITPDGKIWGLPWLVDPNFALMVNKTILDEYGITEVPELNTLQDVGNFLRNFWVVRDGKQVMTTFKPHDETYNPVNSLQTWSYANGAYTTTFYNPETRKVSFNDPKIVEALEWIVQFKRENIDDARLAEIQSSLPEGMNRFQAGKAAVMVQTAGDLRNHYKLNPEEIEIIPMPKQSIWAGGWSFGMTAGGKNKEAAWEFLKWITATNEGAESTLKHFSVLSGKAENPYLDEQAKTDPVYAAFKDVLKSAERGHLWTWIPVDWTGEFIAKWSEVMNGNLEPKAFLDHMTTYIQALIDEKYKP</sequence>
<evidence type="ECO:0000256" key="3">
    <source>
        <dbReference type="ARBA" id="ARBA00023136"/>
    </source>
</evidence>
<dbReference type="EMBL" id="CP091430">
    <property type="protein sequence ID" value="UVI33190.1"/>
    <property type="molecule type" value="Genomic_DNA"/>
</dbReference>
<keyword evidence="2 6" id="KW-0732">Signal</keyword>
<dbReference type="InterPro" id="IPR006059">
    <property type="entry name" value="SBP"/>
</dbReference>
<evidence type="ECO:0000256" key="6">
    <source>
        <dbReference type="SAM" id="SignalP"/>
    </source>
</evidence>
<keyword evidence="5" id="KW-0449">Lipoprotein</keyword>
<evidence type="ECO:0000256" key="4">
    <source>
        <dbReference type="ARBA" id="ARBA00023139"/>
    </source>
</evidence>
<feature type="signal peptide" evidence="6">
    <location>
        <begin position="1"/>
        <end position="21"/>
    </location>
</feature>
<keyword evidence="4" id="KW-0564">Palmitate</keyword>
<dbReference type="RefSeq" id="WP_258389243.1">
    <property type="nucleotide sequence ID" value="NZ_CP091430.1"/>
</dbReference>
<dbReference type="PANTHER" id="PTHR43649:SF33">
    <property type="entry name" value="POLYGALACTURONAN_RHAMNOGALACTURONAN-BINDING PROTEIN YTCQ"/>
    <property type="match status" value="1"/>
</dbReference>
<organism evidence="7 8">
    <name type="scientific">Paenibacillus spongiae</name>
    <dbReference type="NCBI Taxonomy" id="2909671"/>
    <lineage>
        <taxon>Bacteria</taxon>
        <taxon>Bacillati</taxon>
        <taxon>Bacillota</taxon>
        <taxon>Bacilli</taxon>
        <taxon>Bacillales</taxon>
        <taxon>Paenibacillaceae</taxon>
        <taxon>Paenibacillus</taxon>
    </lineage>
</organism>
<dbReference type="Pfam" id="PF13416">
    <property type="entry name" value="SBP_bac_8"/>
    <property type="match status" value="1"/>
</dbReference>
<evidence type="ECO:0000256" key="1">
    <source>
        <dbReference type="ARBA" id="ARBA00022475"/>
    </source>
</evidence>
<gene>
    <name evidence="7" type="ORF">L1F29_15695</name>
</gene>
<feature type="chain" id="PRO_5046643563" evidence="6">
    <location>
        <begin position="22"/>
        <end position="443"/>
    </location>
</feature>
<keyword evidence="8" id="KW-1185">Reference proteome</keyword>
<dbReference type="SUPFAM" id="SSF53850">
    <property type="entry name" value="Periplasmic binding protein-like II"/>
    <property type="match status" value="1"/>
</dbReference>
<evidence type="ECO:0000313" key="8">
    <source>
        <dbReference type="Proteomes" id="UP001057877"/>
    </source>
</evidence>
<evidence type="ECO:0000256" key="5">
    <source>
        <dbReference type="ARBA" id="ARBA00023288"/>
    </source>
</evidence>
<name>A0ABY5SKJ2_9BACL</name>